<dbReference type="InterPro" id="IPR003421">
    <property type="entry name" value="Opine_DH"/>
</dbReference>
<dbReference type="GO" id="GO:0016616">
    <property type="term" value="F:oxidoreductase activity, acting on the CH-OH group of donors, NAD or NADP as acceptor"/>
    <property type="evidence" value="ECO:0007669"/>
    <property type="project" value="InterPro"/>
</dbReference>
<dbReference type="InterPro" id="IPR051729">
    <property type="entry name" value="Opine/Lysopine_DH"/>
</dbReference>
<dbReference type="Gene3D" id="1.10.1040.10">
    <property type="entry name" value="N-(1-d-carboxylethyl)-l-norvaline Dehydrogenase, domain 2"/>
    <property type="match status" value="1"/>
</dbReference>
<dbReference type="InterPro" id="IPR013328">
    <property type="entry name" value="6PGD_dom2"/>
</dbReference>
<feature type="domain" description="Glycerol-3-phosphate dehydrogenase NAD-dependent N-terminal" evidence="2">
    <location>
        <begin position="15"/>
        <end position="112"/>
    </location>
</feature>
<dbReference type="PANTHER" id="PTHR38015:SF1">
    <property type="entry name" value="OPINE DEHYDROGENASE DOMAIN-CONTAINING PROTEIN"/>
    <property type="match status" value="1"/>
</dbReference>
<dbReference type="GO" id="GO:0046168">
    <property type="term" value="P:glycerol-3-phosphate catabolic process"/>
    <property type="evidence" value="ECO:0007669"/>
    <property type="project" value="InterPro"/>
</dbReference>
<dbReference type="PANTHER" id="PTHR38015">
    <property type="entry name" value="BLR6086 PROTEIN"/>
    <property type="match status" value="1"/>
</dbReference>
<dbReference type="Pfam" id="PF01210">
    <property type="entry name" value="NAD_Gly3P_dh_N"/>
    <property type="match status" value="1"/>
</dbReference>
<gene>
    <name evidence="4" type="ORF">EI77_02713</name>
</gene>
<evidence type="ECO:0000313" key="4">
    <source>
        <dbReference type="EMBL" id="TDU70665.1"/>
    </source>
</evidence>
<reference evidence="4 5" key="1">
    <citation type="submission" date="2019-03" db="EMBL/GenBank/DDBJ databases">
        <title>Genomic Encyclopedia of Archaeal and Bacterial Type Strains, Phase II (KMG-II): from individual species to whole genera.</title>
        <authorList>
            <person name="Goeker M."/>
        </authorList>
    </citation>
    <scope>NUCLEOTIDE SEQUENCE [LARGE SCALE GENOMIC DNA]</scope>
    <source>
        <strain evidence="4 5">ATCC 25309</strain>
    </source>
</reference>
<feature type="domain" description="Opine dehydrogenase" evidence="3">
    <location>
        <begin position="195"/>
        <end position="338"/>
    </location>
</feature>
<evidence type="ECO:0000259" key="2">
    <source>
        <dbReference type="Pfam" id="PF01210"/>
    </source>
</evidence>
<dbReference type="AlphaFoldDB" id="A0A4R7S0I3"/>
<protein>
    <submittedName>
        <fullName evidence="4">Opine dehydrogenase</fullName>
    </submittedName>
</protein>
<dbReference type="InterPro" id="IPR008927">
    <property type="entry name" value="6-PGluconate_DH-like_C_sf"/>
</dbReference>
<proteinExistence type="predicted"/>
<sequence length="368" mass="40580">MREAQKMLPTLPFRKVAILGAGNGGRALAASLRMQGQPVTLWNRNWNHLQELRATGKIQLTGALEGVAEDIETTDNISVAVRDADLVMLVTTADAHRLVIEAAAPFLAADACIFLQPGRTGGAFEIRKVLNVLLPGHRIDICESQSLIFACRATSACEVRVIGIKECVPVAALPYSRTSEIVPRLRCLMPGMREAESLLHTSFENIGAIFHPAIVLFNAAAIERGEQFFFYQDISPLVSDFLLELDQERIKLGRCYGINLKSIFEWIVAAYPESSGDTLRERFRGNPAYHDITSPTQLHSRLLTEDLPTGLVPMVAFGELVGLEMPLMRSLVNIGSSLLKRDFWAEGRNLQSMDLQGLNVQDIIRAAS</sequence>
<keyword evidence="5" id="KW-1185">Reference proteome</keyword>
<comment type="caution">
    <text evidence="4">The sequence shown here is derived from an EMBL/GenBank/DDBJ whole genome shotgun (WGS) entry which is preliminary data.</text>
</comment>
<dbReference type="Proteomes" id="UP000295662">
    <property type="component" value="Unassembled WGS sequence"/>
</dbReference>
<dbReference type="Gene3D" id="3.40.50.720">
    <property type="entry name" value="NAD(P)-binding Rossmann-like Domain"/>
    <property type="match status" value="1"/>
</dbReference>
<dbReference type="InterPro" id="IPR036291">
    <property type="entry name" value="NAD(P)-bd_dom_sf"/>
</dbReference>
<dbReference type="GO" id="GO:0051287">
    <property type="term" value="F:NAD binding"/>
    <property type="evidence" value="ECO:0007669"/>
    <property type="project" value="InterPro"/>
</dbReference>
<evidence type="ECO:0000259" key="3">
    <source>
        <dbReference type="Pfam" id="PF02317"/>
    </source>
</evidence>
<dbReference type="OrthoDB" id="1073746at2"/>
<evidence type="ECO:0000256" key="1">
    <source>
        <dbReference type="ARBA" id="ARBA00023002"/>
    </source>
</evidence>
<name>A0A4R7S0I3_9BACT</name>
<dbReference type="Pfam" id="PF02317">
    <property type="entry name" value="Octopine_DH"/>
    <property type="match status" value="1"/>
</dbReference>
<evidence type="ECO:0000313" key="5">
    <source>
        <dbReference type="Proteomes" id="UP000295662"/>
    </source>
</evidence>
<dbReference type="EMBL" id="SOCA01000004">
    <property type="protein sequence ID" value="TDU70665.1"/>
    <property type="molecule type" value="Genomic_DNA"/>
</dbReference>
<dbReference type="SUPFAM" id="SSF48179">
    <property type="entry name" value="6-phosphogluconate dehydrogenase C-terminal domain-like"/>
    <property type="match status" value="1"/>
</dbReference>
<keyword evidence="1" id="KW-0560">Oxidoreductase</keyword>
<dbReference type="InterPro" id="IPR011128">
    <property type="entry name" value="G3P_DH_NAD-dep_N"/>
</dbReference>
<accession>A0A4R7S0I3</accession>
<organism evidence="4 5">
    <name type="scientific">Prosthecobacter fusiformis</name>
    <dbReference type="NCBI Taxonomy" id="48464"/>
    <lineage>
        <taxon>Bacteria</taxon>
        <taxon>Pseudomonadati</taxon>
        <taxon>Verrucomicrobiota</taxon>
        <taxon>Verrucomicrobiia</taxon>
        <taxon>Verrucomicrobiales</taxon>
        <taxon>Verrucomicrobiaceae</taxon>
        <taxon>Prosthecobacter</taxon>
    </lineage>
</organism>
<dbReference type="SUPFAM" id="SSF51735">
    <property type="entry name" value="NAD(P)-binding Rossmann-fold domains"/>
    <property type="match status" value="1"/>
</dbReference>